<organism evidence="1 2">
    <name type="scientific">Mycobacterium sherrisii</name>
    <dbReference type="NCBI Taxonomy" id="243061"/>
    <lineage>
        <taxon>Bacteria</taxon>
        <taxon>Bacillati</taxon>
        <taxon>Actinomycetota</taxon>
        <taxon>Actinomycetes</taxon>
        <taxon>Mycobacteriales</taxon>
        <taxon>Mycobacteriaceae</taxon>
        <taxon>Mycobacterium</taxon>
        <taxon>Mycobacterium simiae complex</taxon>
    </lineage>
</organism>
<dbReference type="AlphaFoldDB" id="A0A1E3T1C9"/>
<name>A0A1E3T1C9_9MYCO</name>
<reference evidence="2" key="1">
    <citation type="submission" date="2016-09" db="EMBL/GenBank/DDBJ databases">
        <authorList>
            <person name="Greninger A.L."/>
            <person name="Jerome K.R."/>
            <person name="Mcnair B."/>
            <person name="Wallis C."/>
            <person name="Fang F."/>
        </authorList>
    </citation>
    <scope>NUCLEOTIDE SEQUENCE [LARGE SCALE GENOMIC DNA]</scope>
    <source>
        <strain evidence="2">BC1_M4</strain>
    </source>
</reference>
<evidence type="ECO:0000313" key="1">
    <source>
        <dbReference type="EMBL" id="ODR08236.1"/>
    </source>
</evidence>
<dbReference type="RefSeq" id="WP_069399656.1">
    <property type="nucleotide sequence ID" value="NZ_JACKTB010000031.1"/>
</dbReference>
<comment type="caution">
    <text evidence="1">The sequence shown here is derived from an EMBL/GenBank/DDBJ whole genome shotgun (WGS) entry which is preliminary data.</text>
</comment>
<dbReference type="OrthoDB" id="4731766at2"/>
<protein>
    <submittedName>
        <fullName evidence="1">Uncharacterized protein</fullName>
    </submittedName>
</protein>
<keyword evidence="2" id="KW-1185">Reference proteome</keyword>
<dbReference type="EMBL" id="MIHC01000009">
    <property type="protein sequence ID" value="ODR08236.1"/>
    <property type="molecule type" value="Genomic_DNA"/>
</dbReference>
<accession>A0A1E3T1C9</accession>
<dbReference type="Proteomes" id="UP000094224">
    <property type="component" value="Unassembled WGS sequence"/>
</dbReference>
<sequence length="123" mass="13761">MKTLLEYFVKYFDVLYLDPRYRITDSRTIGVSSNNASLTITGPILSWELCNDRGQFLLGLAPTALATSDNWFTASLIKQYLNGQDEVEHASAADEITGFARMVNASKNFFPTWPISGSSQLRV</sequence>
<proteinExistence type="predicted"/>
<gene>
    <name evidence="1" type="ORF">BHQ21_07465</name>
</gene>
<evidence type="ECO:0000313" key="2">
    <source>
        <dbReference type="Proteomes" id="UP000094224"/>
    </source>
</evidence>